<feature type="domain" description="Sulfatase-modifying factor enzyme-like" evidence="2">
    <location>
        <begin position="75"/>
        <end position="317"/>
    </location>
</feature>
<evidence type="ECO:0000256" key="1">
    <source>
        <dbReference type="SAM" id="MobiDB-lite"/>
    </source>
</evidence>
<dbReference type="Gene3D" id="3.90.1580.10">
    <property type="entry name" value="paralog of FGE (formylglycine-generating enzyme)"/>
    <property type="match status" value="1"/>
</dbReference>
<keyword evidence="4" id="KW-1185">Reference proteome</keyword>
<accession>A0ABW1LZT6</accession>
<feature type="region of interest" description="Disordered" evidence="1">
    <location>
        <begin position="1"/>
        <end position="26"/>
    </location>
</feature>
<protein>
    <submittedName>
        <fullName evidence="3">Formylglycine-generating enzyme family protein</fullName>
    </submittedName>
</protein>
<dbReference type="Proteomes" id="UP001596242">
    <property type="component" value="Unassembled WGS sequence"/>
</dbReference>
<evidence type="ECO:0000313" key="4">
    <source>
        <dbReference type="Proteomes" id="UP001596242"/>
    </source>
</evidence>
<evidence type="ECO:0000259" key="2">
    <source>
        <dbReference type="Pfam" id="PF03781"/>
    </source>
</evidence>
<evidence type="ECO:0000313" key="3">
    <source>
        <dbReference type="EMBL" id="MFC6056621.1"/>
    </source>
</evidence>
<proteinExistence type="predicted"/>
<dbReference type="SUPFAM" id="SSF56436">
    <property type="entry name" value="C-type lectin-like"/>
    <property type="match status" value="1"/>
</dbReference>
<dbReference type="InterPro" id="IPR042095">
    <property type="entry name" value="SUMF_sf"/>
</dbReference>
<dbReference type="PANTHER" id="PTHR23150">
    <property type="entry name" value="SULFATASE MODIFYING FACTOR 1, 2"/>
    <property type="match status" value="1"/>
</dbReference>
<comment type="caution">
    <text evidence="3">The sequence shown here is derived from an EMBL/GenBank/DDBJ whole genome shotgun (WGS) entry which is preliminary data.</text>
</comment>
<gene>
    <name evidence="3" type="ORF">ACFP50_14430</name>
</gene>
<dbReference type="InterPro" id="IPR051043">
    <property type="entry name" value="Sulfatase_Mod_Factor_Kinase"/>
</dbReference>
<dbReference type="PANTHER" id="PTHR23150:SF19">
    <property type="entry name" value="FORMYLGLYCINE-GENERATING ENZYME"/>
    <property type="match status" value="1"/>
</dbReference>
<dbReference type="InterPro" id="IPR005532">
    <property type="entry name" value="SUMF_dom"/>
</dbReference>
<reference evidence="4" key="1">
    <citation type="journal article" date="2019" name="Int. J. Syst. Evol. Microbiol.">
        <title>The Global Catalogue of Microorganisms (GCM) 10K type strain sequencing project: providing services to taxonomists for standard genome sequencing and annotation.</title>
        <authorList>
            <consortium name="The Broad Institute Genomics Platform"/>
            <consortium name="The Broad Institute Genome Sequencing Center for Infectious Disease"/>
            <person name="Wu L."/>
            <person name="Ma J."/>
        </authorList>
    </citation>
    <scope>NUCLEOTIDE SEQUENCE [LARGE SCALE GENOMIC DNA]</scope>
    <source>
        <strain evidence="4">JCM 12763</strain>
    </source>
</reference>
<sequence>MRLEDVAASPHFQEYAEPADPRRLRPTAEAAARLAAAGPKELASLVEDGSAPLPDRLAAGGILALLGDPRITAVPAVCAVPGGTVEIGLPEREVADAVGRWTHVGVEREWIEKETPAHRVDLADYRIATYPVTNAEYQAFLRETGHPTRPTTWYLGAHPHERGNHPVAGVRPADAEAYAAWLGRRTGLPWRLPTEAEWEYAAKGPDGLAHPWGDTFDPDAANTRETGIHTTTPVGAFPAGRSPFGALDMGGNVEEYVADSYRPYPGGPFVPDHLVQTMGEYRIARGGSFCRYGDLTRTRRRHGPFPGPLYPVGFRLALSTPPQPHDPTEADA</sequence>
<dbReference type="InterPro" id="IPR016187">
    <property type="entry name" value="CTDL_fold"/>
</dbReference>
<dbReference type="RefSeq" id="WP_055625815.1">
    <property type="nucleotide sequence ID" value="NZ_JBHSPT010000032.1"/>
</dbReference>
<organism evidence="3 4">
    <name type="scientific">Streptomyces pratens</name>
    <dbReference type="NCBI Taxonomy" id="887456"/>
    <lineage>
        <taxon>Bacteria</taxon>
        <taxon>Bacillati</taxon>
        <taxon>Actinomycetota</taxon>
        <taxon>Actinomycetes</taxon>
        <taxon>Kitasatosporales</taxon>
        <taxon>Streptomycetaceae</taxon>
        <taxon>Streptomyces</taxon>
    </lineage>
</organism>
<dbReference type="Pfam" id="PF03781">
    <property type="entry name" value="FGE-sulfatase"/>
    <property type="match status" value="1"/>
</dbReference>
<name>A0ABW1LZT6_9ACTN</name>
<dbReference type="EMBL" id="JBHSPT010000032">
    <property type="protein sequence ID" value="MFC6056621.1"/>
    <property type="molecule type" value="Genomic_DNA"/>
</dbReference>